<dbReference type="GO" id="GO:0008831">
    <property type="term" value="F:dTDP-4-dehydrorhamnose reductase activity"/>
    <property type="evidence" value="ECO:0007669"/>
    <property type="project" value="UniProtKB-EC"/>
</dbReference>
<evidence type="ECO:0000313" key="4">
    <source>
        <dbReference type="EMBL" id="PWV75209.1"/>
    </source>
</evidence>
<feature type="domain" description="RmlD-like substrate binding" evidence="3">
    <location>
        <begin position="1"/>
        <end position="248"/>
    </location>
</feature>
<dbReference type="InterPro" id="IPR029903">
    <property type="entry name" value="RmlD-like-bd"/>
</dbReference>
<evidence type="ECO:0000256" key="2">
    <source>
        <dbReference type="RuleBase" id="RU364082"/>
    </source>
</evidence>
<dbReference type="EC" id="1.1.1.133" evidence="2"/>
<sequence length="276" mass="29221">MRILILGASGFVGSALFVQLAGDHEVVGTSRRGGGLVPLDLADADAVRALVGGFDVVVHTAGLVDLAAAQRDPDAAYATNVAPMSALLDAVDDAGAKLVYLSTDNVFDGTRESYDETALRSPINVYGCTKAAAEQRVLQRDGHLVIRLPLVYGRSPASDKFLARFTAPVVEARTDIVGTPLYLPALAPLLVELLDETGVVHLAGVEPISRYDLMVRVRDRLGAATRIVPTDIDSAPPDCPRPRRLILRSVCHPHTGPDVDAALTDLIGPARTPPAR</sequence>
<dbReference type="Proteomes" id="UP000246410">
    <property type="component" value="Unassembled WGS sequence"/>
</dbReference>
<proteinExistence type="inferred from homology"/>
<dbReference type="InterPro" id="IPR036291">
    <property type="entry name" value="NAD(P)-bd_dom_sf"/>
</dbReference>
<organism evidence="4 5">
    <name type="scientific">Nocardia neocaledoniensis</name>
    <dbReference type="NCBI Taxonomy" id="236511"/>
    <lineage>
        <taxon>Bacteria</taxon>
        <taxon>Bacillati</taxon>
        <taxon>Actinomycetota</taxon>
        <taxon>Actinomycetes</taxon>
        <taxon>Mycobacteriales</taxon>
        <taxon>Nocardiaceae</taxon>
        <taxon>Nocardia</taxon>
    </lineage>
</organism>
<reference evidence="4 5" key="1">
    <citation type="submission" date="2018-05" db="EMBL/GenBank/DDBJ databases">
        <title>Genomic Encyclopedia of Type Strains, Phase IV (KMG-IV): sequencing the most valuable type-strain genomes for metagenomic binning, comparative biology and taxonomic classification.</title>
        <authorList>
            <person name="Goeker M."/>
        </authorList>
    </citation>
    <scope>NUCLEOTIDE SEQUENCE [LARGE SCALE GENOMIC DNA]</scope>
    <source>
        <strain evidence="4 5">DSM 44717</strain>
    </source>
</reference>
<name>A0A317NIW1_9NOCA</name>
<dbReference type="InterPro" id="IPR005913">
    <property type="entry name" value="dTDP_dehydrorham_reduct"/>
</dbReference>
<accession>A0A317NIW1</accession>
<dbReference type="EMBL" id="QGTL01000005">
    <property type="protein sequence ID" value="PWV75209.1"/>
    <property type="molecule type" value="Genomic_DNA"/>
</dbReference>
<evidence type="ECO:0000313" key="5">
    <source>
        <dbReference type="Proteomes" id="UP000246410"/>
    </source>
</evidence>
<gene>
    <name evidence="4" type="ORF">DFR69_105283</name>
</gene>
<dbReference type="PANTHER" id="PTHR10491:SF4">
    <property type="entry name" value="METHIONINE ADENOSYLTRANSFERASE 2 SUBUNIT BETA"/>
    <property type="match status" value="1"/>
</dbReference>
<protein>
    <recommendedName>
        <fullName evidence="2">dTDP-4-dehydrorhamnose reductase</fullName>
        <ecNumber evidence="2">1.1.1.133</ecNumber>
    </recommendedName>
</protein>
<keyword evidence="5" id="KW-1185">Reference proteome</keyword>
<dbReference type="RefSeq" id="WP_167456299.1">
    <property type="nucleotide sequence ID" value="NZ_QGTL01000005.1"/>
</dbReference>
<dbReference type="AlphaFoldDB" id="A0A317NIW1"/>
<evidence type="ECO:0000259" key="3">
    <source>
        <dbReference type="Pfam" id="PF04321"/>
    </source>
</evidence>
<dbReference type="GO" id="GO:0019305">
    <property type="term" value="P:dTDP-rhamnose biosynthetic process"/>
    <property type="evidence" value="ECO:0007669"/>
    <property type="project" value="UniProtKB-UniPathway"/>
</dbReference>
<dbReference type="SUPFAM" id="SSF51735">
    <property type="entry name" value="NAD(P)-binding Rossmann-fold domains"/>
    <property type="match status" value="1"/>
</dbReference>
<comment type="pathway">
    <text evidence="2">Carbohydrate biosynthesis; dTDP-L-rhamnose biosynthesis.</text>
</comment>
<dbReference type="Pfam" id="PF04321">
    <property type="entry name" value="RmlD_sub_bind"/>
    <property type="match status" value="1"/>
</dbReference>
<evidence type="ECO:0000256" key="1">
    <source>
        <dbReference type="ARBA" id="ARBA00010944"/>
    </source>
</evidence>
<keyword evidence="2" id="KW-0560">Oxidoreductase</keyword>
<dbReference type="UniPathway" id="UPA00124"/>
<dbReference type="Gene3D" id="3.40.50.720">
    <property type="entry name" value="NAD(P)-binding Rossmann-like Domain"/>
    <property type="match status" value="1"/>
</dbReference>
<comment type="similarity">
    <text evidence="1 2">Belongs to the dTDP-4-dehydrorhamnose reductase family.</text>
</comment>
<dbReference type="PANTHER" id="PTHR10491">
    <property type="entry name" value="DTDP-4-DEHYDRORHAMNOSE REDUCTASE"/>
    <property type="match status" value="1"/>
</dbReference>
<keyword evidence="2" id="KW-0521">NADP</keyword>
<comment type="caution">
    <text evidence="4">The sequence shown here is derived from an EMBL/GenBank/DDBJ whole genome shotgun (WGS) entry which is preliminary data.</text>
</comment>
<comment type="function">
    <text evidence="2">Catalyzes the reduction of dTDP-6-deoxy-L-lyxo-4-hexulose to yield dTDP-L-rhamnose.</text>
</comment>